<protein>
    <submittedName>
        <fullName evidence="3">Uncharacterized protein</fullName>
    </submittedName>
</protein>
<proteinExistence type="predicted"/>
<dbReference type="Proteomes" id="UP000038802">
    <property type="component" value="Unassembled WGS sequence"/>
</dbReference>
<reference evidence="3" key="2">
    <citation type="submission" date="2015-03" db="EMBL/GenBank/DDBJ databases">
        <authorList>
            <person name="Murphy D."/>
        </authorList>
    </citation>
    <scope>NUCLEOTIDE SEQUENCE [LARGE SCALE GENOMIC DNA]</scope>
    <source>
        <strain evidence="3">K00500041</strain>
    </source>
</reference>
<dbReference type="EMBL" id="CHKL01000775">
    <property type="protein sequence ID" value="COX29499.1"/>
    <property type="molecule type" value="Genomic_DNA"/>
</dbReference>
<dbReference type="AlphaFoldDB" id="A0A0T7PCT4"/>
<evidence type="ECO:0000313" key="4">
    <source>
        <dbReference type="EMBL" id="COX29499.1"/>
    </source>
</evidence>
<evidence type="ECO:0000313" key="5">
    <source>
        <dbReference type="Proteomes" id="UP000038802"/>
    </source>
</evidence>
<dbReference type="EMBL" id="CGCX01000203">
    <property type="protein sequence ID" value="CFR69830.1"/>
    <property type="molecule type" value="Genomic_DNA"/>
</dbReference>
<sequence length="46" mass="4923">MLNSIPAINRPSALTSKPNLRPSVTLKSAMIFGKPQMVRPASSVNT</sequence>
<feature type="region of interest" description="Disordered" evidence="1">
    <location>
        <begin position="1"/>
        <end position="20"/>
    </location>
</feature>
<evidence type="ECO:0000313" key="7">
    <source>
        <dbReference type="Proteomes" id="UP000048600"/>
    </source>
</evidence>
<evidence type="ECO:0000313" key="3">
    <source>
        <dbReference type="EMBL" id="COW89533.1"/>
    </source>
</evidence>
<accession>A0A0T7PCT4</accession>
<evidence type="ECO:0000313" key="2">
    <source>
        <dbReference type="EMBL" id="CFR69830.1"/>
    </source>
</evidence>
<organism evidence="3 5">
    <name type="scientific">Mycobacterium tuberculosis</name>
    <dbReference type="NCBI Taxonomy" id="1773"/>
    <lineage>
        <taxon>Bacteria</taxon>
        <taxon>Bacillati</taxon>
        <taxon>Actinomycetota</taxon>
        <taxon>Actinomycetes</taxon>
        <taxon>Mycobacteriales</taxon>
        <taxon>Mycobacteriaceae</taxon>
        <taxon>Mycobacterium</taxon>
        <taxon>Mycobacterium tuberculosis complex</taxon>
    </lineage>
</organism>
<dbReference type="Proteomes" id="UP000048600">
    <property type="component" value="Unassembled WGS sequence"/>
</dbReference>
<name>A0A0T7PCT4_MYCTX</name>
<dbReference type="Proteomes" id="UP000046680">
    <property type="component" value="Unassembled WGS sequence"/>
</dbReference>
<evidence type="ECO:0000313" key="6">
    <source>
        <dbReference type="Proteomes" id="UP000046680"/>
    </source>
</evidence>
<reference evidence="5 6" key="1">
    <citation type="submission" date="2015-03" db="EMBL/GenBank/DDBJ databases">
        <authorList>
            <consortium name="Pathogen Informatics"/>
        </authorList>
    </citation>
    <scope>NUCLEOTIDE SEQUENCE [LARGE SCALE GENOMIC DNA]</scope>
    <source>
        <strain evidence="2 6">C09601061</strain>
        <strain evidence="5">K00500041</strain>
        <strain evidence="4 7">P00601463</strain>
    </source>
</reference>
<dbReference type="EMBL" id="CSAE01000772">
    <property type="protein sequence ID" value="COW89533.1"/>
    <property type="molecule type" value="Genomic_DNA"/>
</dbReference>
<evidence type="ECO:0000256" key="1">
    <source>
        <dbReference type="SAM" id="MobiDB-lite"/>
    </source>
</evidence>
<gene>
    <name evidence="2" type="ORF">ERS007657_00805</name>
    <name evidence="3" type="ORF">ERS007703_04409</name>
    <name evidence="4" type="ORF">ERS007741_04142</name>
</gene>